<feature type="non-terminal residue" evidence="2">
    <location>
        <position position="1"/>
    </location>
</feature>
<keyword evidence="1" id="KW-0472">Membrane</keyword>
<evidence type="ECO:0000313" key="2">
    <source>
        <dbReference type="EMBL" id="PYH29633.1"/>
    </source>
</evidence>
<sequence>RVWKTGLPVRSAVLKPHAGRLVVGWVTTSESLLLYVFAFCVLFYLELVCLLLSGIFLMYGTSMSLHCVWCGVAK</sequence>
<evidence type="ECO:0008006" key="4">
    <source>
        <dbReference type="Google" id="ProtNLM"/>
    </source>
</evidence>
<organism evidence="2 3">
    <name type="scientific">Aspergillus neoniger (strain CBS 115656)</name>
    <dbReference type="NCBI Taxonomy" id="1448310"/>
    <lineage>
        <taxon>Eukaryota</taxon>
        <taxon>Fungi</taxon>
        <taxon>Dikarya</taxon>
        <taxon>Ascomycota</taxon>
        <taxon>Pezizomycotina</taxon>
        <taxon>Eurotiomycetes</taxon>
        <taxon>Eurotiomycetidae</taxon>
        <taxon>Eurotiales</taxon>
        <taxon>Aspergillaceae</taxon>
        <taxon>Aspergillus</taxon>
        <taxon>Aspergillus subgen. Circumdati</taxon>
    </lineage>
</organism>
<dbReference type="Proteomes" id="UP000247647">
    <property type="component" value="Unassembled WGS sequence"/>
</dbReference>
<evidence type="ECO:0000256" key="1">
    <source>
        <dbReference type="SAM" id="Phobius"/>
    </source>
</evidence>
<evidence type="ECO:0000313" key="3">
    <source>
        <dbReference type="Proteomes" id="UP000247647"/>
    </source>
</evidence>
<accession>A0A318YBB6</accession>
<gene>
    <name evidence="2" type="ORF">BO87DRAFT_319442</name>
</gene>
<keyword evidence="1" id="KW-0812">Transmembrane</keyword>
<dbReference type="AlphaFoldDB" id="A0A318YBB6"/>
<reference evidence="2" key="1">
    <citation type="submission" date="2016-12" db="EMBL/GenBank/DDBJ databases">
        <title>The genomes of Aspergillus section Nigri reveals drivers in fungal speciation.</title>
        <authorList>
            <consortium name="DOE Joint Genome Institute"/>
            <person name="Vesth T.C."/>
            <person name="Nybo J."/>
            <person name="Theobald S."/>
            <person name="Brandl J."/>
            <person name="Frisvad J.C."/>
            <person name="Nielsen K.F."/>
            <person name="Lyhne E.K."/>
            <person name="Kogle M.E."/>
            <person name="Kuo A."/>
            <person name="Riley R."/>
            <person name="Clum A."/>
            <person name="Nolan M."/>
            <person name="Lipzen A."/>
            <person name="Salamov A."/>
            <person name="Henrissat B."/>
            <person name="Wiebenga A."/>
            <person name="De Vries R.P."/>
            <person name="Grigoriev I.V."/>
            <person name="Mortensen U.H."/>
            <person name="Andersen M.R."/>
            <person name="Baker S.E."/>
        </authorList>
    </citation>
    <scope>NUCLEOTIDE SEQUENCE [LARGE SCALE GENOMIC DNA]</scope>
    <source>
        <strain evidence="2">CBS 115656</strain>
    </source>
</reference>
<feature type="transmembrane region" description="Helical" evidence="1">
    <location>
        <begin position="32"/>
        <end position="59"/>
    </location>
</feature>
<protein>
    <recommendedName>
        <fullName evidence="4">Copper transporter</fullName>
    </recommendedName>
</protein>
<keyword evidence="3" id="KW-1185">Reference proteome</keyword>
<proteinExistence type="predicted"/>
<dbReference type="OrthoDB" id="3868412at2759"/>
<name>A0A318YBB6_ASPNB</name>
<dbReference type="EMBL" id="KZ821490">
    <property type="protein sequence ID" value="PYH29633.1"/>
    <property type="molecule type" value="Genomic_DNA"/>
</dbReference>
<keyword evidence="1" id="KW-1133">Transmembrane helix</keyword>